<name>A0ABW7BKY2_9ACTN</name>
<evidence type="ECO:0000256" key="3">
    <source>
        <dbReference type="ARBA" id="ARBA00022553"/>
    </source>
</evidence>
<keyword evidence="3" id="KW-0597">Phosphoprotein</keyword>
<sequence length="379" mass="40054">MSWRERPSWRAYGRGGLVVLLTLAAAQNNAPASGGRYLLLPTAAALLCGAALLVRRVPWPVAPALATAAASVWGWPMLPLLLLALFDLAAHHRARIAGGCAVIALAANAVTQPAVSLWTPQQYGSSLFLLLAVVGGMWLGSRRRLEQALHAQVEHLRIERELREQAARAAERSQIAAEMHDVLAHRLSLIALHTGVLTTRADHLPPPLVQRLALLRTASTDALADLRDVLGALRAGEPTAVPPPPALREVDELVEQARTAGQQVDIQVRGDSGRAPAAHRLAAYRIVQEALSNARKHAQGAPVRVRLDYGPPATVVEVTNTAGTPAAGMIDSGFGLVGLGERVTALGGDLHAGPHGAGTWRLAARIPHPAGTEQNGPRT</sequence>
<proteinExistence type="predicted"/>
<dbReference type="PANTHER" id="PTHR24421:SF10">
    <property type="entry name" value="NITRATE_NITRITE SENSOR PROTEIN NARQ"/>
    <property type="match status" value="1"/>
</dbReference>
<keyword evidence="9" id="KW-0812">Transmembrane</keyword>
<keyword evidence="9" id="KW-0472">Membrane</keyword>
<protein>
    <recommendedName>
        <fullName evidence="2">histidine kinase</fullName>
        <ecNumber evidence="2">2.7.13.3</ecNumber>
    </recommendedName>
</protein>
<keyword evidence="8" id="KW-0902">Two-component regulatory system</keyword>
<reference evidence="11 12" key="1">
    <citation type="submission" date="2024-10" db="EMBL/GenBank/DDBJ databases">
        <title>The Natural Products Discovery Center: Release of the First 8490 Sequenced Strains for Exploring Actinobacteria Biosynthetic Diversity.</title>
        <authorList>
            <person name="Kalkreuter E."/>
            <person name="Kautsar S.A."/>
            <person name="Yang D."/>
            <person name="Bader C.D."/>
            <person name="Teijaro C.N."/>
            <person name="Fluegel L."/>
            <person name="Davis C.M."/>
            <person name="Simpson J.R."/>
            <person name="Lauterbach L."/>
            <person name="Steele A.D."/>
            <person name="Gui C."/>
            <person name="Meng S."/>
            <person name="Li G."/>
            <person name="Viehrig K."/>
            <person name="Ye F."/>
            <person name="Su P."/>
            <person name="Kiefer A.F."/>
            <person name="Nichols A."/>
            <person name="Cepeda A.J."/>
            <person name="Yan W."/>
            <person name="Fan B."/>
            <person name="Jiang Y."/>
            <person name="Adhikari A."/>
            <person name="Zheng C.-J."/>
            <person name="Schuster L."/>
            <person name="Cowan T.M."/>
            <person name="Smanski M.J."/>
            <person name="Chevrette M.G."/>
            <person name="De Carvalho L.P.S."/>
            <person name="Shen B."/>
        </authorList>
    </citation>
    <scope>NUCLEOTIDE SEQUENCE [LARGE SCALE GENOMIC DNA]</scope>
    <source>
        <strain evidence="11 12">NPDC048229</strain>
    </source>
</reference>
<dbReference type="InterPro" id="IPR036890">
    <property type="entry name" value="HATPase_C_sf"/>
</dbReference>
<evidence type="ECO:0000313" key="11">
    <source>
        <dbReference type="EMBL" id="MFG3188190.1"/>
    </source>
</evidence>
<feature type="domain" description="Signal transduction histidine kinase subgroup 3 dimerisation and phosphoacceptor" evidence="10">
    <location>
        <begin position="171"/>
        <end position="236"/>
    </location>
</feature>
<evidence type="ECO:0000256" key="1">
    <source>
        <dbReference type="ARBA" id="ARBA00000085"/>
    </source>
</evidence>
<dbReference type="RefSeq" id="WP_229883608.1">
    <property type="nucleotide sequence ID" value="NZ_BMVV01000011.1"/>
</dbReference>
<dbReference type="GO" id="GO:0016301">
    <property type="term" value="F:kinase activity"/>
    <property type="evidence" value="ECO:0007669"/>
    <property type="project" value="UniProtKB-KW"/>
</dbReference>
<evidence type="ECO:0000256" key="4">
    <source>
        <dbReference type="ARBA" id="ARBA00022679"/>
    </source>
</evidence>
<dbReference type="Gene3D" id="3.30.565.10">
    <property type="entry name" value="Histidine kinase-like ATPase, C-terminal domain"/>
    <property type="match status" value="1"/>
</dbReference>
<evidence type="ECO:0000256" key="6">
    <source>
        <dbReference type="ARBA" id="ARBA00022777"/>
    </source>
</evidence>
<keyword evidence="4" id="KW-0808">Transferase</keyword>
<evidence type="ECO:0000256" key="9">
    <source>
        <dbReference type="SAM" id="Phobius"/>
    </source>
</evidence>
<dbReference type="EC" id="2.7.13.3" evidence="2"/>
<feature type="transmembrane region" description="Helical" evidence="9">
    <location>
        <begin position="61"/>
        <end position="86"/>
    </location>
</feature>
<dbReference type="InterPro" id="IPR050482">
    <property type="entry name" value="Sensor_HK_TwoCompSys"/>
</dbReference>
<keyword evidence="9" id="KW-1133">Transmembrane helix</keyword>
<dbReference type="SUPFAM" id="SSF55874">
    <property type="entry name" value="ATPase domain of HSP90 chaperone/DNA topoisomerase II/histidine kinase"/>
    <property type="match status" value="1"/>
</dbReference>
<dbReference type="Gene3D" id="1.20.5.1930">
    <property type="match status" value="1"/>
</dbReference>
<organism evidence="11 12">
    <name type="scientific">Streptomyces omiyaensis</name>
    <dbReference type="NCBI Taxonomy" id="68247"/>
    <lineage>
        <taxon>Bacteria</taxon>
        <taxon>Bacillati</taxon>
        <taxon>Actinomycetota</taxon>
        <taxon>Actinomycetes</taxon>
        <taxon>Kitasatosporales</taxon>
        <taxon>Streptomycetaceae</taxon>
        <taxon>Streptomyces</taxon>
    </lineage>
</organism>
<evidence type="ECO:0000256" key="7">
    <source>
        <dbReference type="ARBA" id="ARBA00022840"/>
    </source>
</evidence>
<keyword evidence="7" id="KW-0067">ATP-binding</keyword>
<evidence type="ECO:0000313" key="12">
    <source>
        <dbReference type="Proteomes" id="UP001604282"/>
    </source>
</evidence>
<evidence type="ECO:0000256" key="2">
    <source>
        <dbReference type="ARBA" id="ARBA00012438"/>
    </source>
</evidence>
<keyword evidence="5" id="KW-0547">Nucleotide-binding</keyword>
<gene>
    <name evidence="11" type="ORF">ACGFYS_04560</name>
</gene>
<dbReference type="InterPro" id="IPR011712">
    <property type="entry name" value="Sig_transdc_His_kin_sub3_dim/P"/>
</dbReference>
<keyword evidence="6 11" id="KW-0418">Kinase</keyword>
<dbReference type="PANTHER" id="PTHR24421">
    <property type="entry name" value="NITRATE/NITRITE SENSOR PROTEIN NARX-RELATED"/>
    <property type="match status" value="1"/>
</dbReference>
<feature type="transmembrane region" description="Helical" evidence="9">
    <location>
        <begin position="123"/>
        <end position="140"/>
    </location>
</feature>
<evidence type="ECO:0000259" key="10">
    <source>
        <dbReference type="Pfam" id="PF07730"/>
    </source>
</evidence>
<comment type="caution">
    <text evidence="11">The sequence shown here is derived from an EMBL/GenBank/DDBJ whole genome shotgun (WGS) entry which is preliminary data.</text>
</comment>
<comment type="catalytic activity">
    <reaction evidence="1">
        <text>ATP + protein L-histidine = ADP + protein N-phospho-L-histidine.</text>
        <dbReference type="EC" id="2.7.13.3"/>
    </reaction>
</comment>
<keyword evidence="12" id="KW-1185">Reference proteome</keyword>
<accession>A0ABW7BKY2</accession>
<evidence type="ECO:0000256" key="5">
    <source>
        <dbReference type="ARBA" id="ARBA00022741"/>
    </source>
</evidence>
<dbReference type="CDD" id="cd16917">
    <property type="entry name" value="HATPase_UhpB-NarQ-NarX-like"/>
    <property type="match status" value="1"/>
</dbReference>
<dbReference type="EMBL" id="JBICZW010000002">
    <property type="protein sequence ID" value="MFG3188190.1"/>
    <property type="molecule type" value="Genomic_DNA"/>
</dbReference>
<evidence type="ECO:0000256" key="8">
    <source>
        <dbReference type="ARBA" id="ARBA00023012"/>
    </source>
</evidence>
<dbReference type="Pfam" id="PF07730">
    <property type="entry name" value="HisKA_3"/>
    <property type="match status" value="1"/>
</dbReference>
<dbReference type="Proteomes" id="UP001604282">
    <property type="component" value="Unassembled WGS sequence"/>
</dbReference>
<feature type="transmembrane region" description="Helical" evidence="9">
    <location>
        <begin position="36"/>
        <end position="54"/>
    </location>
</feature>